<feature type="transmembrane region" description="Helical" evidence="1">
    <location>
        <begin position="167"/>
        <end position="192"/>
    </location>
</feature>
<organism evidence="3 4">
    <name type="scientific">Lihuaxuella thermophila</name>
    <dbReference type="NCBI Taxonomy" id="1173111"/>
    <lineage>
        <taxon>Bacteria</taxon>
        <taxon>Bacillati</taxon>
        <taxon>Bacillota</taxon>
        <taxon>Bacilli</taxon>
        <taxon>Bacillales</taxon>
        <taxon>Thermoactinomycetaceae</taxon>
        <taxon>Lihuaxuella</taxon>
    </lineage>
</organism>
<keyword evidence="1" id="KW-0812">Transmembrane</keyword>
<keyword evidence="1" id="KW-0472">Membrane</keyword>
<evidence type="ECO:0000256" key="1">
    <source>
        <dbReference type="SAM" id="Phobius"/>
    </source>
</evidence>
<feature type="domain" description="Nucleoside transporter/FeoB GTPase Gate" evidence="2">
    <location>
        <begin position="19"/>
        <end position="100"/>
    </location>
</feature>
<feature type="transmembrane region" description="Helical" evidence="1">
    <location>
        <begin position="218"/>
        <end position="239"/>
    </location>
</feature>
<feature type="transmembrane region" description="Helical" evidence="1">
    <location>
        <begin position="282"/>
        <end position="300"/>
    </location>
</feature>
<dbReference type="AlphaFoldDB" id="A0A1H8AE83"/>
<keyword evidence="4" id="KW-1185">Reference proteome</keyword>
<dbReference type="EMBL" id="FOCQ01000001">
    <property type="protein sequence ID" value="SEM68148.1"/>
    <property type="molecule type" value="Genomic_DNA"/>
</dbReference>
<keyword evidence="1" id="KW-1133">Transmembrane helix</keyword>
<dbReference type="Proteomes" id="UP000199695">
    <property type="component" value="Unassembled WGS sequence"/>
</dbReference>
<evidence type="ECO:0000313" key="3">
    <source>
        <dbReference type="EMBL" id="SEM68148.1"/>
    </source>
</evidence>
<dbReference type="InterPro" id="IPR011642">
    <property type="entry name" value="Gate_dom"/>
</dbReference>
<accession>A0A1H8AE83</accession>
<feature type="transmembrane region" description="Helical" evidence="1">
    <location>
        <begin position="114"/>
        <end position="138"/>
    </location>
</feature>
<reference evidence="3 4" key="1">
    <citation type="submission" date="2016-10" db="EMBL/GenBank/DDBJ databases">
        <authorList>
            <person name="de Groot N.N."/>
        </authorList>
    </citation>
    <scope>NUCLEOTIDE SEQUENCE [LARGE SCALE GENOMIC DNA]</scope>
    <source>
        <strain evidence="3 4">DSM 46701</strain>
    </source>
</reference>
<feature type="transmembrane region" description="Helical" evidence="1">
    <location>
        <begin position="60"/>
        <end position="82"/>
    </location>
</feature>
<feature type="domain" description="Nucleoside transporter/FeoB GTPase Gate" evidence="2">
    <location>
        <begin position="175"/>
        <end position="265"/>
    </location>
</feature>
<dbReference type="OrthoDB" id="9779080at2"/>
<dbReference type="Pfam" id="PF07670">
    <property type="entry name" value="Gate"/>
    <property type="match status" value="2"/>
</dbReference>
<dbReference type="STRING" id="1173111.SAMN05444955_10160"/>
<name>A0A1H8AE83_9BACL</name>
<gene>
    <name evidence="3" type="ORF">SAMN05444955_10160</name>
</gene>
<sequence length="314" mass="34163">MYSIDWRKGWQAGLKTSWELAKVVFPVTLLVQLVKHTPLMGWITQGLAPFMSWIGLPGEAAIPLVLGNILNLYAGIGAVLTLDLTVKQVFIIALMLSFSHNLLIESALCKRVGVATWVVLLVRMGLAVLSALLIHWLWIGGNERAVFAGITPQESEPAGWFQIAQGALVTAAQGVITLVVIVIPLMMLIQILKDLRFLDWLSKGVAPLLRPFGIAPRGAVTLASGLLVGLFFGAGIIIQQAEEQSFSRRDIHLLIIFLAACHAVIEDTLIFVPLGIPVLHLLWIRFLAAVIVTLLVARFWKTPAVQPVAAVSGK</sequence>
<feature type="transmembrane region" description="Helical" evidence="1">
    <location>
        <begin position="89"/>
        <end position="108"/>
    </location>
</feature>
<feature type="transmembrane region" description="Helical" evidence="1">
    <location>
        <begin position="251"/>
        <end position="276"/>
    </location>
</feature>
<proteinExistence type="predicted"/>
<dbReference type="RefSeq" id="WP_089964376.1">
    <property type="nucleotide sequence ID" value="NZ_FOCQ01000001.1"/>
</dbReference>
<evidence type="ECO:0000259" key="2">
    <source>
        <dbReference type="Pfam" id="PF07670"/>
    </source>
</evidence>
<evidence type="ECO:0000313" key="4">
    <source>
        <dbReference type="Proteomes" id="UP000199695"/>
    </source>
</evidence>
<protein>
    <submittedName>
        <fullName evidence="3">Nucleoside recognition</fullName>
    </submittedName>
</protein>